<dbReference type="STRING" id="37546.A0A1B0G8A5"/>
<dbReference type="EnsemblMetazoa" id="GMOY009544-RA">
    <property type="protein sequence ID" value="GMOY009544-PA"/>
    <property type="gene ID" value="GMOY009544"/>
</dbReference>
<feature type="chain" id="PRO_5008407991" evidence="2">
    <location>
        <begin position="24"/>
        <end position="322"/>
    </location>
</feature>
<name>A0A1B0G8A5_GLOMM</name>
<reference evidence="3" key="1">
    <citation type="submission" date="2020-05" db="UniProtKB">
        <authorList>
            <consortium name="EnsemblMetazoa"/>
        </authorList>
    </citation>
    <scope>IDENTIFICATION</scope>
    <source>
        <strain evidence="3">Yale</strain>
    </source>
</reference>
<proteinExistence type="predicted"/>
<organism evidence="3 4">
    <name type="scientific">Glossina morsitans morsitans</name>
    <name type="common">Savannah tsetse fly</name>
    <dbReference type="NCBI Taxonomy" id="37546"/>
    <lineage>
        <taxon>Eukaryota</taxon>
        <taxon>Metazoa</taxon>
        <taxon>Ecdysozoa</taxon>
        <taxon>Arthropoda</taxon>
        <taxon>Hexapoda</taxon>
        <taxon>Insecta</taxon>
        <taxon>Pterygota</taxon>
        <taxon>Neoptera</taxon>
        <taxon>Endopterygota</taxon>
        <taxon>Diptera</taxon>
        <taxon>Brachycera</taxon>
        <taxon>Muscomorpha</taxon>
        <taxon>Hippoboscoidea</taxon>
        <taxon>Glossinidae</taxon>
        <taxon>Glossina</taxon>
    </lineage>
</organism>
<keyword evidence="4" id="KW-1185">Reference proteome</keyword>
<keyword evidence="2" id="KW-0732">Signal</keyword>
<feature type="compositionally biased region" description="Basic and acidic residues" evidence="1">
    <location>
        <begin position="301"/>
        <end position="310"/>
    </location>
</feature>
<dbReference type="Proteomes" id="UP000092444">
    <property type="component" value="Unassembled WGS sequence"/>
</dbReference>
<dbReference type="VEuPathDB" id="VectorBase:GMOY009544"/>
<evidence type="ECO:0000256" key="1">
    <source>
        <dbReference type="SAM" id="MobiDB-lite"/>
    </source>
</evidence>
<feature type="signal peptide" evidence="2">
    <location>
        <begin position="1"/>
        <end position="23"/>
    </location>
</feature>
<evidence type="ECO:0000313" key="3">
    <source>
        <dbReference type="EnsemblMetazoa" id="GMOY009544-PA"/>
    </source>
</evidence>
<accession>A0A1B0G8A5</accession>
<protein>
    <submittedName>
        <fullName evidence="3">Uncharacterized protein</fullName>
    </submittedName>
</protein>
<evidence type="ECO:0000313" key="4">
    <source>
        <dbReference type="Proteomes" id="UP000092444"/>
    </source>
</evidence>
<feature type="region of interest" description="Disordered" evidence="1">
    <location>
        <begin position="301"/>
        <end position="322"/>
    </location>
</feature>
<dbReference type="EMBL" id="CCAG010000223">
    <property type="status" value="NOT_ANNOTATED_CDS"/>
    <property type="molecule type" value="Genomic_DNA"/>
</dbReference>
<sequence>MLLNYYKCLFIVNCICFCVFVQPLPIKDITGRSIYDDKNSAITTKPVNPLRNDELLSKAEDASTQANDFIPRFHLPVVRKIPRGFLPLTDLTNSHKTDLYSKLGGNFYTTSHNENPVLDFARYHYPQITKILTPPAANAKTYDRDVLGSGDFGILRGGTFYPEDEMPYHPEANDDYYYSDASDSHTTTTSGASFVHKYTHPDEQFQQFRDFADLSTPAMDGEYSQYVVIYEAKHNNASDNQAEQLQQLQQCHHQHQYQHHPQNIFEQLQQIDEENAKKSKQKLNKRKLKLMKKVFSGKKYNKDTNAKKLEEAEDVDPLLALS</sequence>
<dbReference type="AlphaFoldDB" id="A0A1B0G8A5"/>
<dbReference type="EMBL" id="CCAG010000222">
    <property type="status" value="NOT_ANNOTATED_CDS"/>
    <property type="molecule type" value="Genomic_DNA"/>
</dbReference>
<dbReference type="PhylomeDB" id="A0A1B0G8A5"/>
<evidence type="ECO:0000256" key="2">
    <source>
        <dbReference type="SAM" id="SignalP"/>
    </source>
</evidence>